<dbReference type="Proteomes" id="UP000743370">
    <property type="component" value="Unassembled WGS sequence"/>
</dbReference>
<comment type="similarity">
    <text evidence="1">Belongs to the PC-esterase family. TBL subfamily.</text>
</comment>
<dbReference type="InterPro" id="IPR026057">
    <property type="entry name" value="TBL_C"/>
</dbReference>
<dbReference type="Pfam" id="PF13839">
    <property type="entry name" value="PC-Esterase"/>
    <property type="match status" value="1"/>
</dbReference>
<evidence type="ECO:0000313" key="5">
    <source>
        <dbReference type="Proteomes" id="UP000743370"/>
    </source>
</evidence>
<protein>
    <submittedName>
        <fullName evidence="4">Protein trichome birefringence-like 36</fullName>
    </submittedName>
</protein>
<dbReference type="EMBL" id="JABFOF010000007">
    <property type="protein sequence ID" value="KAG2389802.1"/>
    <property type="molecule type" value="Genomic_DNA"/>
</dbReference>
<organism evidence="4 5">
    <name type="scientific">Phaseolus angularis</name>
    <name type="common">Azuki bean</name>
    <name type="synonym">Vigna angularis</name>
    <dbReference type="NCBI Taxonomy" id="3914"/>
    <lineage>
        <taxon>Eukaryota</taxon>
        <taxon>Viridiplantae</taxon>
        <taxon>Streptophyta</taxon>
        <taxon>Embryophyta</taxon>
        <taxon>Tracheophyta</taxon>
        <taxon>Spermatophyta</taxon>
        <taxon>Magnoliopsida</taxon>
        <taxon>eudicotyledons</taxon>
        <taxon>Gunneridae</taxon>
        <taxon>Pentapetalae</taxon>
        <taxon>rosids</taxon>
        <taxon>fabids</taxon>
        <taxon>Fabales</taxon>
        <taxon>Fabaceae</taxon>
        <taxon>Papilionoideae</taxon>
        <taxon>50 kb inversion clade</taxon>
        <taxon>NPAAA clade</taxon>
        <taxon>indigoferoid/millettioid clade</taxon>
        <taxon>Phaseoleae</taxon>
        <taxon>Vigna</taxon>
    </lineage>
</organism>
<name>A0A8T0K0X9_PHAAN</name>
<feature type="region of interest" description="Disordered" evidence="2">
    <location>
        <begin position="122"/>
        <end position="144"/>
    </location>
</feature>
<dbReference type="PANTHER" id="PTHR32285:SF155">
    <property type="entry name" value="PROTEIN TRICHOME BIREFRINGENCE-LIKE 36"/>
    <property type="match status" value="1"/>
</dbReference>
<dbReference type="PANTHER" id="PTHR32285">
    <property type="entry name" value="PROTEIN TRICHOME BIREFRINGENCE-LIKE 9-RELATED"/>
    <property type="match status" value="1"/>
</dbReference>
<sequence length="144" mass="16431">MMLICSKATEILGRYNSRPDSDYQKWKWKPTGCTLPRFDALRFLGRMRRKRIMLMGDSMMRNQWESLVCLVQGIIPIGRKMVTYNGPAMAFHAMVLDLCKEVEALRHEPLCHKAPRLPSPCDSMSPGHAATVPSPRRDSNLVTL</sequence>
<reference evidence="4 5" key="1">
    <citation type="submission" date="2020-05" db="EMBL/GenBank/DDBJ databases">
        <title>Vigna angularis (adzuki bean) Var. LongXiaoDou No. 4 denovo assembly.</title>
        <authorList>
            <person name="Xiang H."/>
        </authorList>
    </citation>
    <scope>NUCLEOTIDE SEQUENCE [LARGE SCALE GENOMIC DNA]</scope>
    <source>
        <tissue evidence="4">Leaf</tissue>
    </source>
</reference>
<evidence type="ECO:0000259" key="3">
    <source>
        <dbReference type="Pfam" id="PF13839"/>
    </source>
</evidence>
<feature type="compositionally biased region" description="Basic and acidic residues" evidence="2">
    <location>
        <begin position="135"/>
        <end position="144"/>
    </location>
</feature>
<dbReference type="GO" id="GO:0016413">
    <property type="term" value="F:O-acetyltransferase activity"/>
    <property type="evidence" value="ECO:0007669"/>
    <property type="project" value="InterPro"/>
</dbReference>
<dbReference type="AlphaFoldDB" id="A0A8T0K0X9"/>
<proteinExistence type="inferred from homology"/>
<feature type="domain" description="Trichome birefringence-like C-terminal" evidence="3">
    <location>
        <begin position="35"/>
        <end position="92"/>
    </location>
</feature>
<accession>A0A8T0K0X9</accession>
<comment type="caution">
    <text evidence="4">The sequence shown here is derived from an EMBL/GenBank/DDBJ whole genome shotgun (WGS) entry which is preliminary data.</text>
</comment>
<evidence type="ECO:0000313" key="4">
    <source>
        <dbReference type="EMBL" id="KAG2389802.1"/>
    </source>
</evidence>
<evidence type="ECO:0000256" key="2">
    <source>
        <dbReference type="SAM" id="MobiDB-lite"/>
    </source>
</evidence>
<dbReference type="GO" id="GO:0005794">
    <property type="term" value="C:Golgi apparatus"/>
    <property type="evidence" value="ECO:0007669"/>
    <property type="project" value="TreeGrafter"/>
</dbReference>
<gene>
    <name evidence="4" type="ORF">HKW66_Vig0178750</name>
</gene>
<evidence type="ECO:0000256" key="1">
    <source>
        <dbReference type="ARBA" id="ARBA00007727"/>
    </source>
</evidence>
<dbReference type="InterPro" id="IPR029962">
    <property type="entry name" value="TBL"/>
</dbReference>